<evidence type="ECO:0000313" key="1">
    <source>
        <dbReference type="EMBL" id="KAI3718281.1"/>
    </source>
</evidence>
<dbReference type="EMBL" id="CM042052">
    <property type="protein sequence ID" value="KAI3718281.1"/>
    <property type="molecule type" value="Genomic_DNA"/>
</dbReference>
<gene>
    <name evidence="1" type="ORF">L6452_19145</name>
</gene>
<dbReference type="Proteomes" id="UP001055879">
    <property type="component" value="Linkage Group LG06"/>
</dbReference>
<comment type="caution">
    <text evidence="1">The sequence shown here is derived from an EMBL/GenBank/DDBJ whole genome shotgun (WGS) entry which is preliminary data.</text>
</comment>
<reference evidence="1 2" key="2">
    <citation type="journal article" date="2022" name="Mol. Ecol. Resour.">
        <title>The genomes of chicory, endive, great burdock and yacon provide insights into Asteraceae paleo-polyploidization history and plant inulin production.</title>
        <authorList>
            <person name="Fan W."/>
            <person name="Wang S."/>
            <person name="Wang H."/>
            <person name="Wang A."/>
            <person name="Jiang F."/>
            <person name="Liu H."/>
            <person name="Zhao H."/>
            <person name="Xu D."/>
            <person name="Zhang Y."/>
        </authorList>
    </citation>
    <scope>NUCLEOTIDE SEQUENCE [LARGE SCALE GENOMIC DNA]</scope>
    <source>
        <strain evidence="2">cv. Niubang</strain>
    </source>
</reference>
<evidence type="ECO:0000313" key="2">
    <source>
        <dbReference type="Proteomes" id="UP001055879"/>
    </source>
</evidence>
<keyword evidence="2" id="KW-1185">Reference proteome</keyword>
<name>A0ACB9B7S3_ARCLA</name>
<organism evidence="1 2">
    <name type="scientific">Arctium lappa</name>
    <name type="common">Greater burdock</name>
    <name type="synonym">Lappa major</name>
    <dbReference type="NCBI Taxonomy" id="4217"/>
    <lineage>
        <taxon>Eukaryota</taxon>
        <taxon>Viridiplantae</taxon>
        <taxon>Streptophyta</taxon>
        <taxon>Embryophyta</taxon>
        <taxon>Tracheophyta</taxon>
        <taxon>Spermatophyta</taxon>
        <taxon>Magnoliopsida</taxon>
        <taxon>eudicotyledons</taxon>
        <taxon>Gunneridae</taxon>
        <taxon>Pentapetalae</taxon>
        <taxon>asterids</taxon>
        <taxon>campanulids</taxon>
        <taxon>Asterales</taxon>
        <taxon>Asteraceae</taxon>
        <taxon>Carduoideae</taxon>
        <taxon>Cardueae</taxon>
        <taxon>Arctiinae</taxon>
        <taxon>Arctium</taxon>
    </lineage>
</organism>
<accession>A0ACB9B7S3</accession>
<proteinExistence type="predicted"/>
<sequence>MWASFNTRGKTVFLEEDPTWVQTVLKDASDLNAAVIKYQTKLSEVGVTHVFLHDVNQKVEKAYANEFLCEKYRKHVIGRLWHFEMPPTRKVTSDGGWFC</sequence>
<reference evidence="2" key="1">
    <citation type="journal article" date="2022" name="Mol. Ecol. Resour.">
        <title>The genomes of chicory, endive, great burdock and yacon provide insights into Asteraceae palaeo-polyploidization history and plant inulin production.</title>
        <authorList>
            <person name="Fan W."/>
            <person name="Wang S."/>
            <person name="Wang H."/>
            <person name="Wang A."/>
            <person name="Jiang F."/>
            <person name="Liu H."/>
            <person name="Zhao H."/>
            <person name="Xu D."/>
            <person name="Zhang Y."/>
        </authorList>
    </citation>
    <scope>NUCLEOTIDE SEQUENCE [LARGE SCALE GENOMIC DNA]</scope>
    <source>
        <strain evidence="2">cv. Niubang</strain>
    </source>
</reference>
<protein>
    <submittedName>
        <fullName evidence="1">Uncharacterized protein</fullName>
    </submittedName>
</protein>